<dbReference type="EMBL" id="CAMXCT020001200">
    <property type="protein sequence ID" value="CAL1141138.1"/>
    <property type="molecule type" value="Genomic_DNA"/>
</dbReference>
<name>A0A9P1CAV5_9DINO</name>
<dbReference type="AlphaFoldDB" id="A0A9P1CAV5"/>
<feature type="region of interest" description="Disordered" evidence="1">
    <location>
        <begin position="1"/>
        <end position="68"/>
    </location>
</feature>
<evidence type="ECO:0000313" key="3">
    <source>
        <dbReference type="EMBL" id="CAL4775075.1"/>
    </source>
</evidence>
<sequence>MAMGLQLESGEPAGLVLKSAEAPPPPPRSEEPPVKKRKSKKETTPAAASEAQAADEIKKCTGGKEDEVQHQHLQEIVAEQESGDRCENQRQMMWHGHWLEEAKTAKHGYLTPEEAQSKWDAWLAGETVFKDNNGPRGFRRVAVPDRTVLADFHEITHQKELTQTERLSRTATAETLQARARMVVSESANPEGETVGGVSVAELRTQAHVTGVDMDAMSAPNLRYAAEAAAKNRRRASKGGQNAADDENKDENESQESGDKEQDEDKDKAKDKEKNKWFDAETKCRKAERSWISGVESFEKTLKELLQECLNLLGEFRALGAAGVSDFTEELSILDRRQRWLHAVLEGDEPLQKMFEKQTEEEEKARDSDSKTTSADLEALARAGPCKDYRDLKSISALRQLGSDFRLCTSNQAIKDTAEQCGQQKKTVSTLVAAVKAAKGDLIAAKKRQVATQKKEEERAAKAERAAAKAAATAAASAKNKARGEESETQRGVSRKRISTQACLLDNNSDLWQNEGFRIQILSHGQQCNVQEPFIQTSVTLPEETQTKVSQFGKVFSGSALRVTEGRAQSALPRNDVLATALAGYLPKDWCLQAADEADFPNELLPTMRSSSFGFAALAVSSARTELAMLPCVRVIQEGSLMVAVHCPQTFAKGSMAAAQALMAQGSAEELLKAAKGGELRLATLGAGDLLYLPPACIVSHKAHGADVLGVRAESTAIGSDSLFMRK</sequence>
<evidence type="ECO:0000313" key="4">
    <source>
        <dbReference type="Proteomes" id="UP001152797"/>
    </source>
</evidence>
<dbReference type="EMBL" id="CAMXCT010001200">
    <property type="protein sequence ID" value="CAI3987763.1"/>
    <property type="molecule type" value="Genomic_DNA"/>
</dbReference>
<proteinExistence type="predicted"/>
<evidence type="ECO:0000256" key="1">
    <source>
        <dbReference type="SAM" id="MobiDB-lite"/>
    </source>
</evidence>
<feature type="compositionally biased region" description="Basic and acidic residues" evidence="1">
    <location>
        <begin position="55"/>
        <end position="68"/>
    </location>
</feature>
<reference evidence="3 4" key="2">
    <citation type="submission" date="2024-05" db="EMBL/GenBank/DDBJ databases">
        <authorList>
            <person name="Chen Y."/>
            <person name="Shah S."/>
            <person name="Dougan E. K."/>
            <person name="Thang M."/>
            <person name="Chan C."/>
        </authorList>
    </citation>
    <scope>NUCLEOTIDE SEQUENCE [LARGE SCALE GENOMIC DNA]</scope>
</reference>
<evidence type="ECO:0000313" key="2">
    <source>
        <dbReference type="EMBL" id="CAI3987763.1"/>
    </source>
</evidence>
<feature type="region of interest" description="Disordered" evidence="1">
    <location>
        <begin position="454"/>
        <end position="494"/>
    </location>
</feature>
<feature type="region of interest" description="Disordered" evidence="1">
    <location>
        <begin position="356"/>
        <end position="377"/>
    </location>
</feature>
<feature type="compositionally biased region" description="Low complexity" evidence="1">
    <location>
        <begin position="468"/>
        <end position="479"/>
    </location>
</feature>
<organism evidence="2">
    <name type="scientific">Cladocopium goreaui</name>
    <dbReference type="NCBI Taxonomy" id="2562237"/>
    <lineage>
        <taxon>Eukaryota</taxon>
        <taxon>Sar</taxon>
        <taxon>Alveolata</taxon>
        <taxon>Dinophyceae</taxon>
        <taxon>Suessiales</taxon>
        <taxon>Symbiodiniaceae</taxon>
        <taxon>Cladocopium</taxon>
    </lineage>
</organism>
<reference evidence="2" key="1">
    <citation type="submission" date="2022-10" db="EMBL/GenBank/DDBJ databases">
        <authorList>
            <person name="Chen Y."/>
            <person name="Dougan E. K."/>
            <person name="Chan C."/>
            <person name="Rhodes N."/>
            <person name="Thang M."/>
        </authorList>
    </citation>
    <scope>NUCLEOTIDE SEQUENCE</scope>
</reference>
<feature type="compositionally biased region" description="Basic and acidic residues" evidence="1">
    <location>
        <begin position="454"/>
        <end position="467"/>
    </location>
</feature>
<feature type="compositionally biased region" description="Basic and acidic residues" evidence="1">
    <location>
        <begin position="356"/>
        <end position="370"/>
    </location>
</feature>
<gene>
    <name evidence="2" type="ORF">C1SCF055_LOCUS15010</name>
</gene>
<feature type="region of interest" description="Disordered" evidence="1">
    <location>
        <begin position="228"/>
        <end position="274"/>
    </location>
</feature>
<feature type="compositionally biased region" description="Acidic residues" evidence="1">
    <location>
        <begin position="244"/>
        <end position="256"/>
    </location>
</feature>
<keyword evidence="4" id="KW-1185">Reference proteome</keyword>
<dbReference type="EMBL" id="CAMXCT030001200">
    <property type="protein sequence ID" value="CAL4775075.1"/>
    <property type="molecule type" value="Genomic_DNA"/>
</dbReference>
<accession>A0A9P1CAV5</accession>
<comment type="caution">
    <text evidence="2">The sequence shown here is derived from an EMBL/GenBank/DDBJ whole genome shotgun (WGS) entry which is preliminary data.</text>
</comment>
<dbReference type="Proteomes" id="UP001152797">
    <property type="component" value="Unassembled WGS sequence"/>
</dbReference>
<protein>
    <submittedName>
        <fullName evidence="2">Uncharacterized protein</fullName>
    </submittedName>
</protein>
<feature type="compositionally biased region" description="Basic and acidic residues" evidence="1">
    <location>
        <begin position="257"/>
        <end position="274"/>
    </location>
</feature>